<feature type="compositionally biased region" description="Basic and acidic residues" evidence="1">
    <location>
        <begin position="212"/>
        <end position="223"/>
    </location>
</feature>
<name>A0A0E3Z3R2_9GAMM</name>
<reference evidence="2 3" key="1">
    <citation type="journal article" date="2015" name="Genome Announc.">
        <title>Complete Genome Sequence of Pseudoxanthomonas suwonensis Strain J1, a Cellulose-Degrading Bacterium Isolated from Leaf- and Wood-Enriched Soil.</title>
        <authorList>
            <person name="Hou L."/>
            <person name="Jiang J."/>
            <person name="Xu Z."/>
            <person name="Zhou Y."/>
            <person name="Leung F.C."/>
        </authorList>
    </citation>
    <scope>NUCLEOTIDE SEQUENCE [LARGE SCALE GENOMIC DNA]</scope>
    <source>
        <strain evidence="2 3">J1</strain>
    </source>
</reference>
<proteinExistence type="predicted"/>
<feature type="compositionally biased region" description="Low complexity" evidence="1">
    <location>
        <begin position="171"/>
        <end position="191"/>
    </location>
</feature>
<dbReference type="RefSeq" id="WP_052633722.1">
    <property type="nucleotide sequence ID" value="NZ_CP011144.1"/>
</dbReference>
<evidence type="ECO:0008006" key="4">
    <source>
        <dbReference type="Google" id="ProtNLM"/>
    </source>
</evidence>
<gene>
    <name evidence="2" type="ORF">WQ53_16045</name>
</gene>
<sequence length="240" mass="25353">MRFEALSSRTWLLAALAGWAMLVWLLAVMGLGGRIAQPAKEDGTATVLAMPTLPEPASERLLAFDRYSGIAAHPLFSMDRLPKAFQLVADAAPAATEDVRLTGVLITPGLQLATLQTTNGASLRLRLDGPEVAGWRLLSLQPRAAMVTGPGGVRSLALQTYEGTRAGQGRPSGFLAPASAASSSMQPGAGAHVTPAQPAPMASTVATQQQIDEIRRRIEERRQRMNQQGQGEAPVPSDTP</sequence>
<protein>
    <recommendedName>
        <fullName evidence="4">General secretion pathway protein GspN</fullName>
    </recommendedName>
</protein>
<dbReference type="AlphaFoldDB" id="A0A0E3Z3R2"/>
<dbReference type="KEGG" id="psuw:WQ53_16045"/>
<evidence type="ECO:0000256" key="1">
    <source>
        <dbReference type="SAM" id="MobiDB-lite"/>
    </source>
</evidence>
<evidence type="ECO:0000313" key="2">
    <source>
        <dbReference type="EMBL" id="AKC88054.1"/>
    </source>
</evidence>
<organism evidence="2 3">
    <name type="scientific">Pseudoxanthomonas suwonensis</name>
    <dbReference type="NCBI Taxonomy" id="314722"/>
    <lineage>
        <taxon>Bacteria</taxon>
        <taxon>Pseudomonadati</taxon>
        <taxon>Pseudomonadota</taxon>
        <taxon>Gammaproteobacteria</taxon>
        <taxon>Lysobacterales</taxon>
        <taxon>Lysobacteraceae</taxon>
        <taxon>Pseudoxanthomonas</taxon>
    </lineage>
</organism>
<dbReference type="OrthoDB" id="6051102at2"/>
<accession>A0A0E3Z3R2</accession>
<dbReference type="EMBL" id="CP011144">
    <property type="protein sequence ID" value="AKC88054.1"/>
    <property type="molecule type" value="Genomic_DNA"/>
</dbReference>
<evidence type="ECO:0000313" key="3">
    <source>
        <dbReference type="Proteomes" id="UP000033067"/>
    </source>
</evidence>
<keyword evidence="3" id="KW-1185">Reference proteome</keyword>
<dbReference type="Proteomes" id="UP000033067">
    <property type="component" value="Chromosome"/>
</dbReference>
<feature type="region of interest" description="Disordered" evidence="1">
    <location>
        <begin position="164"/>
        <end position="240"/>
    </location>
</feature>
<dbReference type="PATRIC" id="fig|314722.6.peg.3475"/>